<gene>
    <name evidence="2" type="ORF">MGAL_10B019222</name>
</gene>
<dbReference type="AlphaFoldDB" id="A0A8B6FBB8"/>
<name>A0A8B6FBB8_MYTGA</name>
<reference evidence="2" key="1">
    <citation type="submission" date="2018-11" db="EMBL/GenBank/DDBJ databases">
        <authorList>
            <person name="Alioto T."/>
            <person name="Alioto T."/>
        </authorList>
    </citation>
    <scope>NUCLEOTIDE SEQUENCE</scope>
</reference>
<sequence>MDKRPVNNLDTRLARSIYYKSNSNKRTFVQIQKVDEIGPLNSDTGILAHFLHSSKMFRDVLQFSIAMLLNKFPFKVVRGVINLSVKEGESSNSKNKQKKQETRSEEKRRKREEFQQPIVSKFLISVNDGKRK</sequence>
<comment type="caution">
    <text evidence="2">The sequence shown here is derived from an EMBL/GenBank/DDBJ whole genome shotgun (WGS) entry which is preliminary data.</text>
</comment>
<dbReference type="EMBL" id="UYJE01006618">
    <property type="protein sequence ID" value="VDI47524.1"/>
    <property type="molecule type" value="Genomic_DNA"/>
</dbReference>
<feature type="region of interest" description="Disordered" evidence="1">
    <location>
        <begin position="87"/>
        <end position="114"/>
    </location>
</feature>
<evidence type="ECO:0000256" key="1">
    <source>
        <dbReference type="SAM" id="MobiDB-lite"/>
    </source>
</evidence>
<dbReference type="Proteomes" id="UP000596742">
    <property type="component" value="Unassembled WGS sequence"/>
</dbReference>
<protein>
    <submittedName>
        <fullName evidence="2">Uncharacterized protein</fullName>
    </submittedName>
</protein>
<feature type="compositionally biased region" description="Basic and acidic residues" evidence="1">
    <location>
        <begin position="98"/>
        <end position="114"/>
    </location>
</feature>
<evidence type="ECO:0000313" key="2">
    <source>
        <dbReference type="EMBL" id="VDI47524.1"/>
    </source>
</evidence>
<accession>A0A8B6FBB8</accession>
<evidence type="ECO:0000313" key="3">
    <source>
        <dbReference type="Proteomes" id="UP000596742"/>
    </source>
</evidence>
<keyword evidence="3" id="KW-1185">Reference proteome</keyword>
<proteinExistence type="predicted"/>
<organism evidence="2 3">
    <name type="scientific">Mytilus galloprovincialis</name>
    <name type="common">Mediterranean mussel</name>
    <dbReference type="NCBI Taxonomy" id="29158"/>
    <lineage>
        <taxon>Eukaryota</taxon>
        <taxon>Metazoa</taxon>
        <taxon>Spiralia</taxon>
        <taxon>Lophotrochozoa</taxon>
        <taxon>Mollusca</taxon>
        <taxon>Bivalvia</taxon>
        <taxon>Autobranchia</taxon>
        <taxon>Pteriomorphia</taxon>
        <taxon>Mytilida</taxon>
        <taxon>Mytiloidea</taxon>
        <taxon>Mytilidae</taxon>
        <taxon>Mytilinae</taxon>
        <taxon>Mytilus</taxon>
    </lineage>
</organism>